<dbReference type="PANTHER" id="PTHR32089:SF55">
    <property type="entry name" value="METHYL ACCEPTING SENSORY TRANSDUCER WITH CACHE_2 SMALL MOLECULE BINDING DOMAIN"/>
    <property type="match status" value="1"/>
</dbReference>
<dbReference type="InterPro" id="IPR003660">
    <property type="entry name" value="HAMP_dom"/>
</dbReference>
<dbReference type="EMBL" id="AMZO01000006">
    <property type="protein sequence ID" value="ELR66498.1"/>
    <property type="molecule type" value="Genomic_DNA"/>
</dbReference>
<accession>L8JE02</accession>
<dbReference type="FunFam" id="1.10.287.950:FF:000001">
    <property type="entry name" value="Methyl-accepting chemotaxis sensory transducer"/>
    <property type="match status" value="1"/>
</dbReference>
<dbReference type="CDD" id="cd06225">
    <property type="entry name" value="HAMP"/>
    <property type="match status" value="1"/>
</dbReference>
<dbReference type="Pfam" id="PF12729">
    <property type="entry name" value="4HB_MCP_1"/>
    <property type="match status" value="1"/>
</dbReference>
<dbReference type="PROSITE" id="PS50885">
    <property type="entry name" value="HAMP"/>
    <property type="match status" value="1"/>
</dbReference>
<dbReference type="InterPro" id="IPR024478">
    <property type="entry name" value="HlyB_4HB_MCP"/>
</dbReference>
<keyword evidence="2 4" id="KW-0807">Transducer</keyword>
<feature type="domain" description="Methyl-accepting transducer" evidence="6">
    <location>
        <begin position="263"/>
        <end position="499"/>
    </location>
</feature>
<dbReference type="InterPro" id="IPR004090">
    <property type="entry name" value="Chemotax_Me-accpt_rcpt"/>
</dbReference>
<keyword evidence="5" id="KW-1133">Transmembrane helix</keyword>
<dbReference type="GO" id="GO:0006935">
    <property type="term" value="P:chemotaxis"/>
    <property type="evidence" value="ECO:0007669"/>
    <property type="project" value="InterPro"/>
</dbReference>
<comment type="subcellular location">
    <subcellularLocation>
        <location evidence="1">Membrane</location>
    </subcellularLocation>
</comment>
<feature type="domain" description="HAMP" evidence="7">
    <location>
        <begin position="205"/>
        <end position="258"/>
    </location>
</feature>
<evidence type="ECO:0000259" key="7">
    <source>
        <dbReference type="PROSITE" id="PS50885"/>
    </source>
</evidence>
<dbReference type="GO" id="GO:0004888">
    <property type="term" value="F:transmembrane signaling receptor activity"/>
    <property type="evidence" value="ECO:0007669"/>
    <property type="project" value="InterPro"/>
</dbReference>
<evidence type="ECO:0000256" key="3">
    <source>
        <dbReference type="ARBA" id="ARBA00029447"/>
    </source>
</evidence>
<keyword evidence="5" id="KW-0472">Membrane</keyword>
<proteinExistence type="inferred from homology"/>
<gene>
    <name evidence="8" type="ORF">C942_04196</name>
</gene>
<sequence length="536" mass="57988">MNIARKLTIIPVVAIISFILLSYLSFNSLSRLTGSIQSIYLDRVVPLKDLKLISDEYAVEVIDALNKHNVGLKSRDAVIGEIRKAIDISSQTFSKYLATELTLEEARLAAAAKEQMVSTNQTLNQIVTRLETEAEPDLSEMIALAYKVVDPLATDIAKLVNIQLAITEQTYDVSTVLSEKSNVVNIAISVFCSVIQLLLSVLIIRTISSSLNDIRGTMSEISNKYDLSLRIKSRGNDELTELAGDINNMIAQFHKVITQINSSSGSITQGISDIQYRSENISQALDTHTTETEQVVTAVTEMSSTSEAVAQNASDAASSTKQASDNAEQAREIVNDASACVNTLAAEVKEAAESISTMSQNTQQIDTVLGVIGEIAEQTNLLALNAAIEAARAGEQGRGFAVVADEVRALAARTKSSTEEINAMLGSLQQDAQAAVSIIEKTKESSNLTLENTSKVYSALQGMSENVHEINDINTQISTAAEEQSSVTEEINRNMTAIRDMVLELQSNSQSTLSSAHQLTESNSQLVEEVSKFKLN</sequence>
<dbReference type="Gene3D" id="1.10.287.950">
    <property type="entry name" value="Methyl-accepting chemotaxis protein"/>
    <property type="match status" value="1"/>
</dbReference>
<evidence type="ECO:0000256" key="4">
    <source>
        <dbReference type="PROSITE-ProRule" id="PRU00284"/>
    </source>
</evidence>
<dbReference type="Pfam" id="PF00672">
    <property type="entry name" value="HAMP"/>
    <property type="match status" value="1"/>
</dbReference>
<dbReference type="AlphaFoldDB" id="L8JE02"/>
<keyword evidence="9" id="KW-1185">Reference proteome</keyword>
<evidence type="ECO:0000256" key="1">
    <source>
        <dbReference type="ARBA" id="ARBA00004370"/>
    </source>
</evidence>
<dbReference type="Proteomes" id="UP000011134">
    <property type="component" value="Unassembled WGS sequence"/>
</dbReference>
<dbReference type="PATRIC" id="fig|1056511.3.peg.1026"/>
<comment type="similarity">
    <text evidence="3">Belongs to the methyl-accepting chemotaxis (MCP) protein family.</text>
</comment>
<dbReference type="SMART" id="SM00283">
    <property type="entry name" value="MA"/>
    <property type="match status" value="1"/>
</dbReference>
<dbReference type="Pfam" id="PF00015">
    <property type="entry name" value="MCPsignal"/>
    <property type="match status" value="1"/>
</dbReference>
<evidence type="ECO:0000256" key="5">
    <source>
        <dbReference type="SAM" id="Phobius"/>
    </source>
</evidence>
<evidence type="ECO:0000256" key="2">
    <source>
        <dbReference type="ARBA" id="ARBA00023224"/>
    </source>
</evidence>
<dbReference type="PANTHER" id="PTHR32089">
    <property type="entry name" value="METHYL-ACCEPTING CHEMOTAXIS PROTEIN MCPB"/>
    <property type="match status" value="1"/>
</dbReference>
<dbReference type="CDD" id="cd11386">
    <property type="entry name" value="MCP_signal"/>
    <property type="match status" value="1"/>
</dbReference>
<evidence type="ECO:0000313" key="9">
    <source>
        <dbReference type="Proteomes" id="UP000011134"/>
    </source>
</evidence>
<dbReference type="OrthoDB" id="2489132at2"/>
<evidence type="ECO:0000259" key="6">
    <source>
        <dbReference type="PROSITE" id="PS50111"/>
    </source>
</evidence>
<protein>
    <submittedName>
        <fullName evidence="8">Methyl-accepting chemotaxis protein</fullName>
    </submittedName>
</protein>
<dbReference type="PRINTS" id="PR00260">
    <property type="entry name" value="CHEMTRNSDUCR"/>
</dbReference>
<name>L8JE02_9GAMM</name>
<dbReference type="GO" id="GO:0016020">
    <property type="term" value="C:membrane"/>
    <property type="evidence" value="ECO:0007669"/>
    <property type="project" value="UniProtKB-SubCell"/>
</dbReference>
<dbReference type="SMART" id="SM00304">
    <property type="entry name" value="HAMP"/>
    <property type="match status" value="1"/>
</dbReference>
<feature type="transmembrane region" description="Helical" evidence="5">
    <location>
        <begin position="7"/>
        <end position="26"/>
    </location>
</feature>
<evidence type="ECO:0000313" key="8">
    <source>
        <dbReference type="EMBL" id="ELR66498.1"/>
    </source>
</evidence>
<comment type="caution">
    <text evidence="8">The sequence shown here is derived from an EMBL/GenBank/DDBJ whole genome shotgun (WGS) entry which is preliminary data.</text>
</comment>
<organism evidence="8 9">
    <name type="scientific">Photobacterium marinum</name>
    <dbReference type="NCBI Taxonomy" id="1056511"/>
    <lineage>
        <taxon>Bacteria</taxon>
        <taxon>Pseudomonadati</taxon>
        <taxon>Pseudomonadota</taxon>
        <taxon>Gammaproteobacteria</taxon>
        <taxon>Vibrionales</taxon>
        <taxon>Vibrionaceae</taxon>
        <taxon>Photobacterium</taxon>
    </lineage>
</organism>
<dbReference type="SUPFAM" id="SSF58104">
    <property type="entry name" value="Methyl-accepting chemotaxis protein (MCP) signaling domain"/>
    <property type="match status" value="1"/>
</dbReference>
<dbReference type="RefSeq" id="WP_007463172.1">
    <property type="nucleotide sequence ID" value="NZ_AMZO01000006.1"/>
</dbReference>
<dbReference type="PROSITE" id="PS50111">
    <property type="entry name" value="CHEMOTAXIS_TRANSDUC_2"/>
    <property type="match status" value="1"/>
</dbReference>
<dbReference type="InterPro" id="IPR004089">
    <property type="entry name" value="MCPsignal_dom"/>
</dbReference>
<dbReference type="GO" id="GO:0007165">
    <property type="term" value="P:signal transduction"/>
    <property type="evidence" value="ECO:0007669"/>
    <property type="project" value="UniProtKB-KW"/>
</dbReference>
<keyword evidence="5" id="KW-0812">Transmembrane</keyword>
<reference evidence="8 9" key="1">
    <citation type="submission" date="2012-12" db="EMBL/GenBank/DDBJ databases">
        <title>Genome Assembly of Photobacterium sp. AK15.</title>
        <authorList>
            <person name="Khatri I."/>
            <person name="Vaidya B."/>
            <person name="Srinivas T.N.R."/>
            <person name="Subramanian S."/>
            <person name="Pinnaka A."/>
        </authorList>
    </citation>
    <scope>NUCLEOTIDE SEQUENCE [LARGE SCALE GENOMIC DNA]</scope>
    <source>
        <strain evidence="8 9">AK15</strain>
    </source>
</reference>